<reference evidence="5 6" key="1">
    <citation type="journal article" date="2014" name="BMC Biol.">
        <title>A comprehensive evaluation of rodent malaria parasite genomes and gene expression.</title>
        <authorList>
            <person name="Otto T.D."/>
            <person name="Bohme U."/>
            <person name="Jackson A.P."/>
            <person name="Hunt M."/>
            <person name="Franke-Fayard B."/>
            <person name="Hoeijmakers W.A."/>
            <person name="Religa A.A."/>
            <person name="Robertson L."/>
            <person name="Sanders M."/>
            <person name="Ogun S.A."/>
            <person name="Cunningham D."/>
            <person name="Erhart A."/>
            <person name="Billker O."/>
            <person name="Khan S.M."/>
            <person name="Stunnenberg H.G."/>
            <person name="Langhorne J."/>
            <person name="Holder A.A."/>
            <person name="Waters A.P."/>
            <person name="Newbold C.I."/>
            <person name="Pain A."/>
            <person name="Berriman M."/>
            <person name="Janse C.J."/>
        </authorList>
    </citation>
    <scope>NUCLEOTIDE SEQUENCE [LARGE SCALE GENOMIC DNA]</scope>
    <source>
        <strain evidence="4 5">17X</strain>
        <strain evidence="3 6">YM</strain>
    </source>
</reference>
<dbReference type="VEuPathDB" id="PlasmoDB:PY17X_1340700"/>
<dbReference type="OrthoDB" id="375407at2759"/>
<proteinExistence type="predicted"/>
<dbReference type="VEuPathDB" id="PlasmoDB:PYYM_1337700"/>
<dbReference type="Gene3D" id="2.60.40.790">
    <property type="match status" value="1"/>
</dbReference>
<feature type="domain" description="CS" evidence="2">
    <location>
        <begin position="263"/>
        <end position="361"/>
    </location>
</feature>
<dbReference type="VEuPathDB" id="PlasmoDB:Py17XNL_001303264"/>
<protein>
    <submittedName>
        <fullName evidence="4">HSP20-like chaperone, putative</fullName>
    </submittedName>
</protein>
<sequence length="364" mass="43026">MLKLIKNFTIFSSILFFVHFLTVNCINSSYYHSRICKIKSINHSKPIIYKILKSAHFIRVPIKSIPINKKSNKKSNKKLNEKLNEKSILSNTEQNDSDLDIELENLMKDIEDGKLGNESLKLYREIEKNAAIKEEQTKQIEEQINQMEQMKSINEHNVEDVINNTDNDLKTCVRKAFYNTGVNENDNMNVKKEYSNINKIEKTFDEIDDINSPNENLNINDIYKKINSMKDDDYKSVPFKDTAKEIMKYKGMLHMPYEMGTLLNNTKFDWRESLDHIELNIPIFDETNQEDILFQIKNDYIKLEIMVNGEKIILLDHKLCGKICCDDAYWVITKDYKINEKHIHLVLSKVDRFKYIWEKLFQDL</sequence>
<dbReference type="GeneID" id="3789889"/>
<dbReference type="VEuPathDB" id="PlasmoDB:PY04294"/>
<dbReference type="CDD" id="cd06467">
    <property type="entry name" value="p23_NUDC_like"/>
    <property type="match status" value="1"/>
</dbReference>
<evidence type="ECO:0000313" key="4">
    <source>
        <dbReference type="EMBL" id="VTZ80785.1"/>
    </source>
</evidence>
<dbReference type="SUPFAM" id="SSF49764">
    <property type="entry name" value="HSP20-like chaperones"/>
    <property type="match status" value="1"/>
</dbReference>
<feature type="coiled-coil region" evidence="1">
    <location>
        <begin position="89"/>
        <end position="153"/>
    </location>
</feature>
<dbReference type="PROSITE" id="PS51203">
    <property type="entry name" value="CS"/>
    <property type="match status" value="1"/>
</dbReference>
<reference evidence="3" key="3">
    <citation type="submission" date="2014-05" db="EMBL/GenBank/DDBJ databases">
        <authorList>
            <person name="Aslett A.Martin."/>
            <person name="De Silva Nishadi"/>
        </authorList>
    </citation>
    <scope>NUCLEOTIDE SEQUENCE</scope>
    <source>
        <strain evidence="3">YM</strain>
    </source>
</reference>
<gene>
    <name evidence="4" type="ORF">PY17X_1340700</name>
    <name evidence="3" type="ORF">PYYM_1337700</name>
</gene>
<organism evidence="3 6">
    <name type="scientific">Plasmodium yoelii</name>
    <dbReference type="NCBI Taxonomy" id="5861"/>
    <lineage>
        <taxon>Eukaryota</taxon>
        <taxon>Sar</taxon>
        <taxon>Alveolata</taxon>
        <taxon>Apicomplexa</taxon>
        <taxon>Aconoidasida</taxon>
        <taxon>Haemosporida</taxon>
        <taxon>Plasmodiidae</taxon>
        <taxon>Plasmodium</taxon>
        <taxon>Plasmodium (Vinckeia)</taxon>
    </lineage>
</organism>
<dbReference type="Pfam" id="PF04969">
    <property type="entry name" value="CS"/>
    <property type="match status" value="1"/>
</dbReference>
<name>A0A077YB81_PLAYE</name>
<evidence type="ECO:0000313" key="5">
    <source>
        <dbReference type="Proteomes" id="UP000072874"/>
    </source>
</evidence>
<dbReference type="Proteomes" id="UP000072874">
    <property type="component" value="Chromosome 13"/>
</dbReference>
<dbReference type="EMBL" id="LM993667">
    <property type="protein sequence ID" value="VTZ80785.1"/>
    <property type="molecule type" value="Genomic_DNA"/>
</dbReference>
<dbReference type="RefSeq" id="XP_724564.1">
    <property type="nucleotide sequence ID" value="XM_719471.1"/>
</dbReference>
<dbReference type="KEGG" id="pyo:PY17X_1340700"/>
<accession>A0A077YB81</accession>
<reference evidence="4" key="4">
    <citation type="submission" date="2019-05" db="EMBL/GenBank/DDBJ databases">
        <authorList>
            <consortium name="Pathogen Informatics"/>
        </authorList>
    </citation>
    <scope>NUCLEOTIDE SEQUENCE</scope>
    <source>
        <strain evidence="4">17X</strain>
    </source>
</reference>
<dbReference type="InterPro" id="IPR008978">
    <property type="entry name" value="HSP20-like_chaperone"/>
</dbReference>
<dbReference type="OMA" id="DAYWVIT"/>
<dbReference type="Proteomes" id="UP000072904">
    <property type="component" value="Chromosome 13"/>
</dbReference>
<evidence type="ECO:0000313" key="6">
    <source>
        <dbReference type="Proteomes" id="UP000072904"/>
    </source>
</evidence>
<evidence type="ECO:0000259" key="2">
    <source>
        <dbReference type="PROSITE" id="PS51203"/>
    </source>
</evidence>
<reference evidence="4" key="2">
    <citation type="submission" date="2014-05" db="EMBL/GenBank/DDBJ databases">
        <authorList>
            <person name="Aslett M.A."/>
            <person name="De Silva N."/>
        </authorList>
    </citation>
    <scope>NUCLEOTIDE SEQUENCE</scope>
    <source>
        <strain evidence="4">17X</strain>
    </source>
</reference>
<keyword evidence="1" id="KW-0175">Coiled coil</keyword>
<evidence type="ECO:0000313" key="3">
    <source>
        <dbReference type="EMBL" id="CDU20027.1"/>
    </source>
</evidence>
<dbReference type="AlphaFoldDB" id="A0A077YB81"/>
<dbReference type="EMBL" id="LK934641">
    <property type="protein sequence ID" value="CDU20027.1"/>
    <property type="molecule type" value="Genomic_DNA"/>
</dbReference>
<evidence type="ECO:0000256" key="1">
    <source>
        <dbReference type="SAM" id="Coils"/>
    </source>
</evidence>
<dbReference type="InterPro" id="IPR007052">
    <property type="entry name" value="CS_dom"/>
</dbReference>